<protein>
    <submittedName>
        <fullName evidence="1">Uncharacterized protein</fullName>
    </submittedName>
</protein>
<dbReference type="EMBL" id="PQLX01000001">
    <property type="protein sequence ID" value="POU68072.1"/>
    <property type="molecule type" value="Genomic_DNA"/>
</dbReference>
<reference evidence="1 2" key="1">
    <citation type="submission" date="2018-01" db="EMBL/GenBank/DDBJ databases">
        <title>Complete genome sequences of 14 Citrobacter spp. isolated from plant in Canada.</title>
        <authorList>
            <person name="Bhandare S.G."/>
            <person name="Colavecchio A."/>
            <person name="Jeukens J."/>
            <person name="Emond-Rheault J.-G."/>
            <person name="Freschi L."/>
            <person name="Hamel J."/>
            <person name="Kukavica-Ibrulj I."/>
            <person name="Levesque R."/>
            <person name="Goodridge L."/>
        </authorList>
    </citation>
    <scope>NUCLEOTIDE SEQUENCE [LARGE SCALE GENOMIC DNA]</scope>
    <source>
        <strain evidence="1 2">S1285</strain>
    </source>
</reference>
<proteinExistence type="predicted"/>
<dbReference type="AlphaFoldDB" id="A0A2S4S2J6"/>
<evidence type="ECO:0000313" key="1">
    <source>
        <dbReference type="EMBL" id="POU68072.1"/>
    </source>
</evidence>
<organism evidence="1 2">
    <name type="scientific">Citrobacter amalonaticus</name>
    <dbReference type="NCBI Taxonomy" id="35703"/>
    <lineage>
        <taxon>Bacteria</taxon>
        <taxon>Pseudomonadati</taxon>
        <taxon>Pseudomonadota</taxon>
        <taxon>Gammaproteobacteria</taxon>
        <taxon>Enterobacterales</taxon>
        <taxon>Enterobacteriaceae</taxon>
        <taxon>Citrobacter</taxon>
    </lineage>
</organism>
<accession>A0A2S4S2J6</accession>
<evidence type="ECO:0000313" key="2">
    <source>
        <dbReference type="Proteomes" id="UP000237003"/>
    </source>
</evidence>
<dbReference type="Proteomes" id="UP000237003">
    <property type="component" value="Unassembled WGS sequence"/>
</dbReference>
<sequence length="781" mass="86521">MSSATHLVHGAAETKLASLIERINASDKGVYIDRQEAKQVLNDLYNLRKTIPDGKKNEAAKAIRYLEKLIYSCLLTENLKNYSQVYKREIETFSNPGTAQNKSVSAGVQISCGCSIADNITAIKGSGKLGYTRTCTTDTDDEGIVGFTKENKYQVTLGVNAEIGCTDEIAVQLGSEVSAKKMVSTGINYTGGAHAYCREKFSHKLFTYKNQGIRDAIFARKHTLLHHQRQAQNNQTLFEQRWGALTGKKVESKSPMPFQADVIPKRINATGYSANIRANAQFSSLASAGARLQYDFIKNAIEVDFLKNMFTHITSNKCEAQHIENLNTLSQRYSKAFSAVFNNSEQLKGKKISDTLSNDDIRHAVNSLNKTVQEYSQCVQKYCAGKNSEGKNKHTFEQAWGVKESGRYGFLQCAEVILATLATRLPSGDVADSDTAEIRQLMSQVNNKIANPEFTYDKRKLAPLLSFANVVTINNHSHTVTADLNASLGNGTIRGGGKVSLAVINKHVDNPYRIRAGEYRDIEITLTGNVTLANLLDKLTKEFASNAGVALSDLHSAVANAFSSTADASQGIKILVRYFSPDWSNGDEKKRNYTHQVTYLQSLKSANVTTNLSGTSGIVGGGISLGGGVSRTDVLAQKMGTDTLNYLMLRFNYFCGKPEEQPVWQRFVHENRSNLLSLMKNVLTPGTSSNRELDLLFKEKHDKTPESEREKLWSDYKQIRSDILSTRHDERYFDKGLAGLVTLMEWHKETTDALFRSALTPGNIAKPQKNIIRKVLSPFGK</sequence>
<comment type="caution">
    <text evidence="1">The sequence shown here is derived from an EMBL/GenBank/DDBJ whole genome shotgun (WGS) entry which is preliminary data.</text>
</comment>
<gene>
    <name evidence="1" type="ORF">C3430_03055</name>
</gene>
<name>A0A2S4S2J6_CITAM</name>